<evidence type="ECO:0000256" key="1">
    <source>
        <dbReference type="SAM" id="SignalP"/>
    </source>
</evidence>
<dbReference type="RefSeq" id="WP_129462789.1">
    <property type="nucleotide sequence ID" value="NZ_SBKQ01000001.1"/>
</dbReference>
<accession>A0A4Q1KZR3</accession>
<evidence type="ECO:0000313" key="2">
    <source>
        <dbReference type="EMBL" id="RXR35365.1"/>
    </source>
</evidence>
<dbReference type="PROSITE" id="PS51257">
    <property type="entry name" value="PROKAR_LIPOPROTEIN"/>
    <property type="match status" value="1"/>
</dbReference>
<evidence type="ECO:0000313" key="3">
    <source>
        <dbReference type="Proteomes" id="UP000289734"/>
    </source>
</evidence>
<dbReference type="Proteomes" id="UP000289734">
    <property type="component" value="Unassembled WGS sequence"/>
</dbReference>
<feature type="chain" id="PRO_5020239997" description="Lipoprotein" evidence="1">
    <location>
        <begin position="21"/>
        <end position="189"/>
    </location>
</feature>
<dbReference type="EMBL" id="SBKQ01000001">
    <property type="protein sequence ID" value="RXR35365.1"/>
    <property type="molecule type" value="Genomic_DNA"/>
</dbReference>
<keyword evidence="3" id="KW-1185">Reference proteome</keyword>
<proteinExistence type="predicted"/>
<sequence>MKKIHLISFILISFLFLSCANEEVQSIKVKGQYEIELPKILSKADNLHEDASLQYQNIFSEFYTIVIDEPIADFNDMVKFDFLLKENYSPDLNGYAYLLKDNLSAAIKKGKISPLESTKINGMEAKLMTVSGTVDGLDIYYQLGFFKGKEHYYQIVNWTEQKRKEDHIEAMEKIISSFKELNRNKKKIQ</sequence>
<name>A0A4Q1KZR3_9FLAO</name>
<evidence type="ECO:0008006" key="4">
    <source>
        <dbReference type="Google" id="ProtNLM"/>
    </source>
</evidence>
<protein>
    <recommendedName>
        <fullName evidence="4">Lipoprotein</fullName>
    </recommendedName>
</protein>
<keyword evidence="1" id="KW-0732">Signal</keyword>
<gene>
    <name evidence="2" type="ORF">EQG68_00280</name>
</gene>
<dbReference type="AlphaFoldDB" id="A0A4Q1KZR3"/>
<organism evidence="2 3">
    <name type="scientific">Flavobacterium piscinae</name>
    <dbReference type="NCBI Taxonomy" id="2506424"/>
    <lineage>
        <taxon>Bacteria</taxon>
        <taxon>Pseudomonadati</taxon>
        <taxon>Bacteroidota</taxon>
        <taxon>Flavobacteriia</taxon>
        <taxon>Flavobacteriales</taxon>
        <taxon>Flavobacteriaceae</taxon>
        <taxon>Flavobacterium</taxon>
    </lineage>
</organism>
<reference evidence="3" key="1">
    <citation type="submission" date="2019-01" db="EMBL/GenBank/DDBJ databases">
        <title>Cytophagaceae bacterium strain CAR-16.</title>
        <authorList>
            <person name="Chen W.-M."/>
        </authorList>
    </citation>
    <scope>NUCLEOTIDE SEQUENCE [LARGE SCALE GENOMIC DNA]</scope>
    <source>
        <strain evidence="3">ICH-30</strain>
    </source>
</reference>
<dbReference type="Gene3D" id="3.40.1000.10">
    <property type="entry name" value="Mog1/PsbP, alpha/beta/alpha sandwich"/>
    <property type="match status" value="1"/>
</dbReference>
<comment type="caution">
    <text evidence="2">The sequence shown here is derived from an EMBL/GenBank/DDBJ whole genome shotgun (WGS) entry which is preliminary data.</text>
</comment>
<dbReference type="OrthoDB" id="1151021at2"/>
<feature type="signal peptide" evidence="1">
    <location>
        <begin position="1"/>
        <end position="20"/>
    </location>
</feature>